<feature type="non-terminal residue" evidence="2">
    <location>
        <position position="1"/>
    </location>
</feature>
<organism evidence="2 3">
    <name type="scientific">Oryza sativa subsp. japonica</name>
    <name type="common">Rice</name>
    <dbReference type="NCBI Taxonomy" id="39947"/>
    <lineage>
        <taxon>Eukaryota</taxon>
        <taxon>Viridiplantae</taxon>
        <taxon>Streptophyta</taxon>
        <taxon>Embryophyta</taxon>
        <taxon>Tracheophyta</taxon>
        <taxon>Spermatophyta</taxon>
        <taxon>Magnoliopsida</taxon>
        <taxon>Liliopsida</taxon>
        <taxon>Poales</taxon>
        <taxon>Poaceae</taxon>
        <taxon>BOP clade</taxon>
        <taxon>Oryzoideae</taxon>
        <taxon>Oryzeae</taxon>
        <taxon>Oryzinae</taxon>
        <taxon>Oryza</taxon>
        <taxon>Oryza sativa</taxon>
    </lineage>
</organism>
<evidence type="ECO:0000256" key="1">
    <source>
        <dbReference type="SAM" id="MobiDB-lite"/>
    </source>
</evidence>
<protein>
    <submittedName>
        <fullName evidence="2">Os10g0423501 protein</fullName>
    </submittedName>
</protein>
<dbReference type="Proteomes" id="UP000059680">
    <property type="component" value="Chromosome 10"/>
</dbReference>
<evidence type="ECO:0000313" key="2">
    <source>
        <dbReference type="EMBL" id="BAT10916.1"/>
    </source>
</evidence>
<sequence length="94" mass="9794">SLSHSSATASCPGRGERAAPRRLPAEAARERGGFSTFSASSSHSADVALVSSRAPANASAFSAEPATRTRGGTRRWGAGRSRRSRRAPHMVQST</sequence>
<proteinExistence type="predicted"/>
<feature type="compositionally biased region" description="Basic and acidic residues" evidence="1">
    <location>
        <begin position="14"/>
        <end position="32"/>
    </location>
</feature>
<evidence type="ECO:0000313" key="3">
    <source>
        <dbReference type="Proteomes" id="UP000059680"/>
    </source>
</evidence>
<dbReference type="Gramene" id="Os10t0423501-00">
    <property type="protein sequence ID" value="Os10t0423501-00"/>
    <property type="gene ID" value="Os10g0423501"/>
</dbReference>
<accession>A0A0P0XUC6</accession>
<dbReference type="AlphaFoldDB" id="A0A0P0XUC6"/>
<dbReference type="InParanoid" id="A0A0P0XUC6"/>
<feature type="region of interest" description="Disordered" evidence="1">
    <location>
        <begin position="1"/>
        <end position="94"/>
    </location>
</feature>
<feature type="compositionally biased region" description="Low complexity" evidence="1">
    <location>
        <begin position="33"/>
        <end position="52"/>
    </location>
</feature>
<gene>
    <name evidence="2" type="ordered locus">Os10g0423501</name>
    <name evidence="2" type="ORF">OSNPB_100423501</name>
</gene>
<reference evidence="2 3" key="3">
    <citation type="journal article" date="2013" name="Rice">
        <title>Improvement of the Oryza sativa Nipponbare reference genome using next generation sequence and optical map data.</title>
        <authorList>
            <person name="Kawahara Y."/>
            <person name="de la Bastide M."/>
            <person name="Hamilton J.P."/>
            <person name="Kanamori H."/>
            <person name="McCombie W.R."/>
            <person name="Ouyang S."/>
            <person name="Schwartz D.C."/>
            <person name="Tanaka T."/>
            <person name="Wu J."/>
            <person name="Zhou S."/>
            <person name="Childs K.L."/>
            <person name="Davidson R.M."/>
            <person name="Lin H."/>
            <person name="Quesada-Ocampo L."/>
            <person name="Vaillancourt B."/>
            <person name="Sakai H."/>
            <person name="Lee S.S."/>
            <person name="Kim J."/>
            <person name="Numa H."/>
            <person name="Itoh T."/>
            <person name="Buell C.R."/>
            <person name="Matsumoto T."/>
        </authorList>
    </citation>
    <scope>NUCLEOTIDE SEQUENCE [LARGE SCALE GENOMIC DNA]</scope>
    <source>
        <strain evidence="3">cv. Nipponbare</strain>
    </source>
</reference>
<name>A0A0P0XUC6_ORYSJ</name>
<keyword evidence="3" id="KW-1185">Reference proteome</keyword>
<dbReference type="EMBL" id="AP014966">
    <property type="protein sequence ID" value="BAT10916.1"/>
    <property type="molecule type" value="Genomic_DNA"/>
</dbReference>
<dbReference type="PaxDb" id="39947-A0A0P0XUC6"/>
<reference evidence="3" key="1">
    <citation type="journal article" date="2005" name="Nature">
        <title>The map-based sequence of the rice genome.</title>
        <authorList>
            <consortium name="International rice genome sequencing project (IRGSP)"/>
            <person name="Matsumoto T."/>
            <person name="Wu J."/>
            <person name="Kanamori H."/>
            <person name="Katayose Y."/>
            <person name="Fujisawa M."/>
            <person name="Namiki N."/>
            <person name="Mizuno H."/>
            <person name="Yamamoto K."/>
            <person name="Antonio B.A."/>
            <person name="Baba T."/>
            <person name="Sakata K."/>
            <person name="Nagamura Y."/>
            <person name="Aoki H."/>
            <person name="Arikawa K."/>
            <person name="Arita K."/>
            <person name="Bito T."/>
            <person name="Chiden Y."/>
            <person name="Fujitsuka N."/>
            <person name="Fukunaka R."/>
            <person name="Hamada M."/>
            <person name="Harada C."/>
            <person name="Hayashi A."/>
            <person name="Hijishita S."/>
            <person name="Honda M."/>
            <person name="Hosokawa S."/>
            <person name="Ichikawa Y."/>
            <person name="Idonuma A."/>
            <person name="Iijima M."/>
            <person name="Ikeda M."/>
            <person name="Ikeno M."/>
            <person name="Ito K."/>
            <person name="Ito S."/>
            <person name="Ito T."/>
            <person name="Ito Y."/>
            <person name="Ito Y."/>
            <person name="Iwabuchi A."/>
            <person name="Kamiya K."/>
            <person name="Karasawa W."/>
            <person name="Kurita K."/>
            <person name="Katagiri S."/>
            <person name="Kikuta A."/>
            <person name="Kobayashi H."/>
            <person name="Kobayashi N."/>
            <person name="Machita K."/>
            <person name="Maehara T."/>
            <person name="Masukawa M."/>
            <person name="Mizubayashi T."/>
            <person name="Mukai Y."/>
            <person name="Nagasaki H."/>
            <person name="Nagata Y."/>
            <person name="Naito S."/>
            <person name="Nakashima M."/>
            <person name="Nakama Y."/>
            <person name="Nakamichi Y."/>
            <person name="Nakamura M."/>
            <person name="Meguro A."/>
            <person name="Negishi M."/>
            <person name="Ohta I."/>
            <person name="Ohta T."/>
            <person name="Okamoto M."/>
            <person name="Ono N."/>
            <person name="Saji S."/>
            <person name="Sakaguchi M."/>
            <person name="Sakai K."/>
            <person name="Shibata M."/>
            <person name="Shimokawa T."/>
            <person name="Song J."/>
            <person name="Takazaki Y."/>
            <person name="Terasawa K."/>
            <person name="Tsugane M."/>
            <person name="Tsuji K."/>
            <person name="Ueda S."/>
            <person name="Waki K."/>
            <person name="Yamagata H."/>
            <person name="Yamamoto M."/>
            <person name="Yamamoto S."/>
            <person name="Yamane H."/>
            <person name="Yoshiki S."/>
            <person name="Yoshihara R."/>
            <person name="Yukawa K."/>
            <person name="Zhong H."/>
            <person name="Yano M."/>
            <person name="Yuan Q."/>
            <person name="Ouyang S."/>
            <person name="Liu J."/>
            <person name="Jones K.M."/>
            <person name="Gansberger K."/>
            <person name="Moffat K."/>
            <person name="Hill J."/>
            <person name="Bera J."/>
            <person name="Fadrosh D."/>
            <person name="Jin S."/>
            <person name="Johri S."/>
            <person name="Kim M."/>
            <person name="Overton L."/>
            <person name="Reardon M."/>
            <person name="Tsitrin T."/>
            <person name="Vuong H."/>
            <person name="Weaver B."/>
            <person name="Ciecko A."/>
            <person name="Tallon L."/>
            <person name="Jackson J."/>
            <person name="Pai G."/>
            <person name="Aken S.V."/>
            <person name="Utterback T."/>
            <person name="Reidmuller S."/>
            <person name="Feldblyum T."/>
            <person name="Hsiao J."/>
            <person name="Zismann V."/>
            <person name="Iobst S."/>
            <person name="de Vazeille A.R."/>
            <person name="Buell C.R."/>
            <person name="Ying K."/>
            <person name="Li Y."/>
            <person name="Lu T."/>
            <person name="Huang Y."/>
            <person name="Zhao Q."/>
            <person name="Feng Q."/>
            <person name="Zhang L."/>
            <person name="Zhu J."/>
            <person name="Weng Q."/>
            <person name="Mu J."/>
            <person name="Lu Y."/>
            <person name="Fan D."/>
            <person name="Liu Y."/>
            <person name="Guan J."/>
            <person name="Zhang Y."/>
            <person name="Yu S."/>
            <person name="Liu X."/>
            <person name="Zhang Y."/>
            <person name="Hong G."/>
            <person name="Han B."/>
            <person name="Choisne N."/>
            <person name="Demange N."/>
            <person name="Orjeda G."/>
            <person name="Samain S."/>
            <person name="Cattolico L."/>
            <person name="Pelletier E."/>
            <person name="Couloux A."/>
            <person name="Segurens B."/>
            <person name="Wincker P."/>
            <person name="D'Hont A."/>
            <person name="Scarpelli C."/>
            <person name="Weissenbach J."/>
            <person name="Salanoubat M."/>
            <person name="Quetier F."/>
            <person name="Yu Y."/>
            <person name="Kim H.R."/>
            <person name="Rambo T."/>
            <person name="Currie J."/>
            <person name="Collura K."/>
            <person name="Luo M."/>
            <person name="Yang T."/>
            <person name="Ammiraju J.S.S."/>
            <person name="Engler F."/>
            <person name="Soderlund C."/>
            <person name="Wing R.A."/>
            <person name="Palmer L.E."/>
            <person name="de la Bastide M."/>
            <person name="Spiegel L."/>
            <person name="Nascimento L."/>
            <person name="Zutavern T."/>
            <person name="O'Shaughnessy A."/>
            <person name="Dike S."/>
            <person name="Dedhia N."/>
            <person name="Preston R."/>
            <person name="Balija V."/>
            <person name="McCombie W.R."/>
            <person name="Chow T."/>
            <person name="Chen H."/>
            <person name="Chung M."/>
            <person name="Chen C."/>
            <person name="Shaw J."/>
            <person name="Wu H."/>
            <person name="Hsiao K."/>
            <person name="Chao Y."/>
            <person name="Chu M."/>
            <person name="Cheng C."/>
            <person name="Hour A."/>
            <person name="Lee P."/>
            <person name="Lin S."/>
            <person name="Lin Y."/>
            <person name="Liou J."/>
            <person name="Liu S."/>
            <person name="Hsing Y."/>
            <person name="Raghuvanshi S."/>
            <person name="Mohanty A."/>
            <person name="Bharti A.K."/>
            <person name="Gaur A."/>
            <person name="Gupta V."/>
            <person name="Kumar D."/>
            <person name="Ravi V."/>
            <person name="Vij S."/>
            <person name="Kapur A."/>
            <person name="Khurana P."/>
            <person name="Khurana P."/>
            <person name="Khurana J.P."/>
            <person name="Tyagi A.K."/>
            <person name="Gaikwad K."/>
            <person name="Singh A."/>
            <person name="Dalal V."/>
            <person name="Srivastava S."/>
            <person name="Dixit A."/>
            <person name="Pal A.K."/>
            <person name="Ghazi I.A."/>
            <person name="Yadav M."/>
            <person name="Pandit A."/>
            <person name="Bhargava A."/>
            <person name="Sureshbabu K."/>
            <person name="Batra K."/>
            <person name="Sharma T.R."/>
            <person name="Mohapatra T."/>
            <person name="Singh N.K."/>
            <person name="Messing J."/>
            <person name="Nelson A.B."/>
            <person name="Fuks G."/>
            <person name="Kavchok S."/>
            <person name="Keizer G."/>
            <person name="Linton E."/>
            <person name="Llaca V."/>
            <person name="Song R."/>
            <person name="Tanyolac B."/>
            <person name="Young S."/>
            <person name="Ho-Il K."/>
            <person name="Hahn J.H."/>
            <person name="Sangsakoo G."/>
            <person name="Vanavichit A."/>
            <person name="de Mattos Luiz.A.T."/>
            <person name="Zimmer P.D."/>
            <person name="Malone G."/>
            <person name="Dellagostin O."/>
            <person name="de Oliveira A.C."/>
            <person name="Bevan M."/>
            <person name="Bancroft I."/>
            <person name="Minx P."/>
            <person name="Cordum H."/>
            <person name="Wilson R."/>
            <person name="Cheng Z."/>
            <person name="Jin W."/>
            <person name="Jiang J."/>
            <person name="Leong S.A."/>
            <person name="Iwama H."/>
            <person name="Gojobori T."/>
            <person name="Itoh T."/>
            <person name="Niimura Y."/>
            <person name="Fujii Y."/>
            <person name="Habara T."/>
            <person name="Sakai H."/>
            <person name="Sato Y."/>
            <person name="Wilson G."/>
            <person name="Kumar K."/>
            <person name="McCouch S."/>
            <person name="Juretic N."/>
            <person name="Hoen D."/>
            <person name="Wright S."/>
            <person name="Bruskiewich R."/>
            <person name="Bureau T."/>
            <person name="Miyao A."/>
            <person name="Hirochika H."/>
            <person name="Nishikawa T."/>
            <person name="Kadowaki K."/>
            <person name="Sugiura M."/>
            <person name="Burr B."/>
            <person name="Sasaki T."/>
        </authorList>
    </citation>
    <scope>NUCLEOTIDE SEQUENCE [LARGE SCALE GENOMIC DNA]</scope>
    <source>
        <strain evidence="3">cv. Nipponbare</strain>
    </source>
</reference>
<feature type="compositionally biased region" description="Low complexity" evidence="1">
    <location>
        <begin position="66"/>
        <end position="79"/>
    </location>
</feature>
<reference evidence="2 3" key="2">
    <citation type="journal article" date="2013" name="Plant Cell Physiol.">
        <title>Rice Annotation Project Database (RAP-DB): an integrative and interactive database for rice genomics.</title>
        <authorList>
            <person name="Sakai H."/>
            <person name="Lee S.S."/>
            <person name="Tanaka T."/>
            <person name="Numa H."/>
            <person name="Kim J."/>
            <person name="Kawahara Y."/>
            <person name="Wakimoto H."/>
            <person name="Yang C.C."/>
            <person name="Iwamoto M."/>
            <person name="Abe T."/>
            <person name="Yamada Y."/>
            <person name="Muto A."/>
            <person name="Inokuchi H."/>
            <person name="Ikemura T."/>
            <person name="Matsumoto T."/>
            <person name="Sasaki T."/>
            <person name="Itoh T."/>
        </authorList>
    </citation>
    <scope>NUCLEOTIDE SEQUENCE [LARGE SCALE GENOMIC DNA]</scope>
    <source>
        <strain evidence="3">cv. Nipponbare</strain>
    </source>
</reference>